<sequence>MDKDNLTEPQQYHLDFLKSRYEHHKKDQEYPFTFALEDWLEGENGADLDDSEFTIIIRKFTAWAMIQQRKLNLE</sequence>
<evidence type="ECO:0008006" key="3">
    <source>
        <dbReference type="Google" id="ProtNLM"/>
    </source>
</evidence>
<proteinExistence type="predicted"/>
<reference evidence="1 2" key="1">
    <citation type="submission" date="2024-02" db="EMBL/GenBank/DDBJ databases">
        <title>The Genome Sequence of Enterococcus sp. DIV0159.</title>
        <authorList>
            <person name="Earl A."/>
            <person name="Manson A."/>
            <person name="Gilmore M."/>
            <person name="Sanders J."/>
            <person name="Shea T."/>
            <person name="Howe W."/>
            <person name="Livny J."/>
            <person name="Cuomo C."/>
            <person name="Neafsey D."/>
            <person name="Birren B."/>
        </authorList>
    </citation>
    <scope>NUCLEOTIDE SEQUENCE [LARGE SCALE GENOMIC DNA]</scope>
    <source>
        <strain evidence="1 2">665A</strain>
    </source>
</reference>
<gene>
    <name evidence="1" type="ORF">JZO67_004945</name>
</gene>
<evidence type="ECO:0000313" key="1">
    <source>
        <dbReference type="EMBL" id="MEO1772962.1"/>
    </source>
</evidence>
<organism evidence="1 2">
    <name type="scientific">Candidatus Enterococcus ferrettii</name>
    <dbReference type="NCBI Taxonomy" id="2815324"/>
    <lineage>
        <taxon>Bacteria</taxon>
        <taxon>Bacillati</taxon>
        <taxon>Bacillota</taxon>
        <taxon>Bacilli</taxon>
        <taxon>Lactobacillales</taxon>
        <taxon>Enterococcaceae</taxon>
        <taxon>Enterococcus</taxon>
    </lineage>
</organism>
<comment type="caution">
    <text evidence="1">The sequence shown here is derived from an EMBL/GenBank/DDBJ whole genome shotgun (WGS) entry which is preliminary data.</text>
</comment>
<protein>
    <recommendedName>
        <fullName evidence="3">Phage protein</fullName>
    </recommendedName>
</protein>
<evidence type="ECO:0000313" key="2">
    <source>
        <dbReference type="Proteomes" id="UP000664357"/>
    </source>
</evidence>
<dbReference type="EMBL" id="JAFREL020000006">
    <property type="protein sequence ID" value="MEO1772962.1"/>
    <property type="molecule type" value="Genomic_DNA"/>
</dbReference>
<dbReference type="RefSeq" id="WP_207704411.1">
    <property type="nucleotide sequence ID" value="NZ_JAFREL020000006.1"/>
</dbReference>
<name>A0ABV0EYY2_9ENTE</name>
<accession>A0ABV0EYY2</accession>
<dbReference type="Proteomes" id="UP000664357">
    <property type="component" value="Unassembled WGS sequence"/>
</dbReference>
<keyword evidence="2" id="KW-1185">Reference proteome</keyword>